<name>A0ACD5VBC0_AVESA</name>
<evidence type="ECO:0000313" key="2">
    <source>
        <dbReference type="Proteomes" id="UP001732700"/>
    </source>
</evidence>
<accession>A0ACD5VBC0</accession>
<reference evidence="1" key="2">
    <citation type="submission" date="2025-09" db="UniProtKB">
        <authorList>
            <consortium name="EnsemblPlants"/>
        </authorList>
    </citation>
    <scope>IDENTIFICATION</scope>
</reference>
<protein>
    <submittedName>
        <fullName evidence="1">Uncharacterized protein</fullName>
    </submittedName>
</protein>
<dbReference type="EnsemblPlants" id="AVESA.00010b.r2.3AG0408020.1">
    <property type="protein sequence ID" value="AVESA.00010b.r2.3AG0408020.1.CDS"/>
    <property type="gene ID" value="AVESA.00010b.r2.3AG0408020"/>
</dbReference>
<sequence>MGTSTLVILVATLSLAAAALVGAADADVGVIRLPTDGGAGLAGNEVTLAAEAVAEAWEEVQKRGVEDAAPAATEKSVGFVVDEEETTRPWACCNQTQCTKSIPPTCHCLDVVDKCDGACKKCEPAIVYPLRLVCNDEFHGDPGPKCPGGDVVPSGASRSLAAAAAQLLLACVVLVLVQSQY</sequence>
<organism evidence="1 2">
    <name type="scientific">Avena sativa</name>
    <name type="common">Oat</name>
    <dbReference type="NCBI Taxonomy" id="4498"/>
    <lineage>
        <taxon>Eukaryota</taxon>
        <taxon>Viridiplantae</taxon>
        <taxon>Streptophyta</taxon>
        <taxon>Embryophyta</taxon>
        <taxon>Tracheophyta</taxon>
        <taxon>Spermatophyta</taxon>
        <taxon>Magnoliopsida</taxon>
        <taxon>Liliopsida</taxon>
        <taxon>Poales</taxon>
        <taxon>Poaceae</taxon>
        <taxon>BOP clade</taxon>
        <taxon>Pooideae</taxon>
        <taxon>Poodae</taxon>
        <taxon>Poeae</taxon>
        <taxon>Poeae Chloroplast Group 1 (Aveneae type)</taxon>
        <taxon>Aveninae</taxon>
        <taxon>Avena</taxon>
    </lineage>
</organism>
<proteinExistence type="predicted"/>
<evidence type="ECO:0000313" key="1">
    <source>
        <dbReference type="EnsemblPlants" id="AVESA.00010b.r2.3AG0408020.1.CDS"/>
    </source>
</evidence>
<dbReference type="Proteomes" id="UP001732700">
    <property type="component" value="Chromosome 3A"/>
</dbReference>
<keyword evidence="2" id="KW-1185">Reference proteome</keyword>
<reference evidence="1" key="1">
    <citation type="submission" date="2021-05" db="EMBL/GenBank/DDBJ databases">
        <authorList>
            <person name="Scholz U."/>
            <person name="Mascher M."/>
            <person name="Fiebig A."/>
        </authorList>
    </citation>
    <scope>NUCLEOTIDE SEQUENCE [LARGE SCALE GENOMIC DNA]</scope>
</reference>